<reference evidence="2 3" key="1">
    <citation type="submission" date="2016-10" db="EMBL/GenBank/DDBJ databases">
        <authorList>
            <person name="Varghese N."/>
            <person name="Submissions S."/>
        </authorList>
    </citation>
    <scope>NUCLEOTIDE SEQUENCE [LARGE SCALE GENOMIC DNA]</scope>
    <source>
        <strain evidence="2 3">DSM 13796</strain>
    </source>
</reference>
<evidence type="ECO:0000313" key="3">
    <source>
        <dbReference type="Proteomes" id="UP000182762"/>
    </source>
</evidence>
<keyword evidence="1" id="KW-0472">Membrane</keyword>
<accession>A0A1I6BMJ0</accession>
<evidence type="ECO:0000256" key="1">
    <source>
        <dbReference type="SAM" id="Phobius"/>
    </source>
</evidence>
<dbReference type="Proteomes" id="UP000182762">
    <property type="component" value="Unassembled WGS sequence"/>
</dbReference>
<evidence type="ECO:0008006" key="4">
    <source>
        <dbReference type="Google" id="ProtNLM"/>
    </source>
</evidence>
<feature type="transmembrane region" description="Helical" evidence="1">
    <location>
        <begin position="44"/>
        <end position="66"/>
    </location>
</feature>
<keyword evidence="1" id="KW-1133">Transmembrane helix</keyword>
<comment type="caution">
    <text evidence="2">The sequence shown here is derived from an EMBL/GenBank/DDBJ whole genome shotgun (WGS) entry which is preliminary data.</text>
</comment>
<dbReference type="EMBL" id="FOXX01000011">
    <property type="protein sequence ID" value="SFQ82037.1"/>
    <property type="molecule type" value="Genomic_DNA"/>
</dbReference>
<evidence type="ECO:0000313" key="2">
    <source>
        <dbReference type="EMBL" id="SFQ82037.1"/>
    </source>
</evidence>
<proteinExistence type="predicted"/>
<feature type="transmembrane region" description="Helical" evidence="1">
    <location>
        <begin position="12"/>
        <end position="32"/>
    </location>
</feature>
<sequence length="153" mass="18030">MEYIQYRRSIVLMKLLGCIPFVAFAVWLIFSIPRFGFFEQLTSIVVIIVAFLFFGQHLVIFFYFLVKSSSVLCSIDKQFIYYKDRKFAIRDIEKILDLTIHVKRLPGGISGFRFKMRDGKVIEIPTHYLLTLDQQADALDIVKARMKQYKQDQ</sequence>
<gene>
    <name evidence="2" type="ORF">SAMN02745910_03819</name>
</gene>
<name>A0A1I6BMJ0_9BACI</name>
<keyword evidence="1" id="KW-0812">Transmembrane</keyword>
<organism evidence="2 3">
    <name type="scientific">Priestia endophytica DSM 13796</name>
    <dbReference type="NCBI Taxonomy" id="1121089"/>
    <lineage>
        <taxon>Bacteria</taxon>
        <taxon>Bacillati</taxon>
        <taxon>Bacillota</taxon>
        <taxon>Bacilli</taxon>
        <taxon>Bacillales</taxon>
        <taxon>Bacillaceae</taxon>
        <taxon>Priestia</taxon>
    </lineage>
</organism>
<keyword evidence="3" id="KW-1185">Reference proteome</keyword>
<protein>
    <recommendedName>
        <fullName evidence="4">PH domain-containing protein</fullName>
    </recommendedName>
</protein>